<organism evidence="6 7">
    <name type="scientific">Strongylus vulgaris</name>
    <name type="common">Blood worm</name>
    <dbReference type="NCBI Taxonomy" id="40348"/>
    <lineage>
        <taxon>Eukaryota</taxon>
        <taxon>Metazoa</taxon>
        <taxon>Ecdysozoa</taxon>
        <taxon>Nematoda</taxon>
        <taxon>Chromadorea</taxon>
        <taxon>Rhabditida</taxon>
        <taxon>Rhabditina</taxon>
        <taxon>Rhabditomorpha</taxon>
        <taxon>Strongyloidea</taxon>
        <taxon>Strongylidae</taxon>
        <taxon>Strongylus</taxon>
    </lineage>
</organism>
<dbReference type="GO" id="GO:0004157">
    <property type="term" value="F:dihydropyrimidinase activity"/>
    <property type="evidence" value="ECO:0007669"/>
    <property type="project" value="UniProtKB-EC"/>
</dbReference>
<protein>
    <recommendedName>
        <fullName evidence="4">dihydropyrimidinase</fullName>
        <ecNumber evidence="4">3.5.2.2</ecNumber>
    </recommendedName>
</protein>
<dbReference type="InterPro" id="IPR011059">
    <property type="entry name" value="Metal-dep_hydrolase_composite"/>
</dbReference>
<accession>A0A3P7J4V0</accession>
<dbReference type="OrthoDB" id="10258955at2759"/>
<comment type="catalytic activity">
    <reaction evidence="3">
        <text>5,6-dihydrouracil + H2O = 3-(carbamoylamino)propanoate + H(+)</text>
        <dbReference type="Rhea" id="RHEA:16121"/>
        <dbReference type="ChEBI" id="CHEBI:11892"/>
        <dbReference type="ChEBI" id="CHEBI:15377"/>
        <dbReference type="ChEBI" id="CHEBI:15378"/>
        <dbReference type="ChEBI" id="CHEBI:15901"/>
        <dbReference type="EC" id="3.5.2.2"/>
    </reaction>
</comment>
<dbReference type="Proteomes" id="UP000270094">
    <property type="component" value="Unassembled WGS sequence"/>
</dbReference>
<dbReference type="PANTHER" id="PTHR11647">
    <property type="entry name" value="HYDRANTOINASE/DIHYDROPYRIMIDINASE FAMILY MEMBER"/>
    <property type="match status" value="1"/>
</dbReference>
<name>A0A3P7J4V0_STRVU</name>
<evidence type="ECO:0000259" key="5">
    <source>
        <dbReference type="Pfam" id="PF01979"/>
    </source>
</evidence>
<dbReference type="InterPro" id="IPR006680">
    <property type="entry name" value="Amidohydro-rel"/>
</dbReference>
<evidence type="ECO:0000256" key="2">
    <source>
        <dbReference type="ARBA" id="ARBA00008829"/>
    </source>
</evidence>
<evidence type="ECO:0000313" key="6">
    <source>
        <dbReference type="EMBL" id="VDM75493.1"/>
    </source>
</evidence>
<sequence>MSILIKNGIVVNDDSMFAADVLISDGKIAGVGSSIGTSGGNMEVIDATGKYVMPGGIDPHTHLQMPFMGEVAADDFISGTQAAVAGGTTMVIDFVIPNKEMPVLAAYKQWREWADPKVNSNKFNANLF</sequence>
<gene>
    <name evidence="6" type="ORF">SVUK_LOCUS10491</name>
</gene>
<dbReference type="GO" id="GO:0005829">
    <property type="term" value="C:cytosol"/>
    <property type="evidence" value="ECO:0007669"/>
    <property type="project" value="TreeGrafter"/>
</dbReference>
<comment type="similarity">
    <text evidence="2">Belongs to the metallo-dependent hydrolases superfamily. Hydantoinase/dihydropyrimidinase family.</text>
</comment>
<dbReference type="Pfam" id="PF01979">
    <property type="entry name" value="Amidohydro_1"/>
    <property type="match status" value="1"/>
</dbReference>
<dbReference type="SUPFAM" id="SSF51338">
    <property type="entry name" value="Composite domain of metallo-dependent hydrolases"/>
    <property type="match status" value="1"/>
</dbReference>
<evidence type="ECO:0000256" key="3">
    <source>
        <dbReference type="ARBA" id="ARBA00036696"/>
    </source>
</evidence>
<dbReference type="EC" id="3.5.2.2" evidence="4"/>
<comment type="cofactor">
    <cofactor evidence="1">
        <name>Zn(2+)</name>
        <dbReference type="ChEBI" id="CHEBI:29105"/>
    </cofactor>
</comment>
<dbReference type="InterPro" id="IPR050378">
    <property type="entry name" value="Metallo-dep_Hydrolases_sf"/>
</dbReference>
<dbReference type="EMBL" id="UYYB01095398">
    <property type="protein sequence ID" value="VDM75493.1"/>
    <property type="molecule type" value="Genomic_DNA"/>
</dbReference>
<evidence type="ECO:0000256" key="4">
    <source>
        <dbReference type="ARBA" id="ARBA00039113"/>
    </source>
</evidence>
<feature type="domain" description="Amidohydrolase-related" evidence="5">
    <location>
        <begin position="51"/>
        <end position="100"/>
    </location>
</feature>
<dbReference type="GO" id="GO:0006208">
    <property type="term" value="P:pyrimidine nucleobase catabolic process"/>
    <property type="evidence" value="ECO:0007669"/>
    <property type="project" value="TreeGrafter"/>
</dbReference>
<keyword evidence="7" id="KW-1185">Reference proteome</keyword>
<proteinExistence type="inferred from homology"/>
<dbReference type="PANTHER" id="PTHR11647:SF1">
    <property type="entry name" value="COLLAPSIN RESPONSE MEDIATOR PROTEIN"/>
    <property type="match status" value="1"/>
</dbReference>
<evidence type="ECO:0000313" key="7">
    <source>
        <dbReference type="Proteomes" id="UP000270094"/>
    </source>
</evidence>
<evidence type="ECO:0000256" key="1">
    <source>
        <dbReference type="ARBA" id="ARBA00001947"/>
    </source>
</evidence>
<dbReference type="Gene3D" id="3.20.20.140">
    <property type="entry name" value="Metal-dependent hydrolases"/>
    <property type="match status" value="1"/>
</dbReference>
<reference evidence="6 7" key="1">
    <citation type="submission" date="2018-11" db="EMBL/GenBank/DDBJ databases">
        <authorList>
            <consortium name="Pathogen Informatics"/>
        </authorList>
    </citation>
    <scope>NUCLEOTIDE SEQUENCE [LARGE SCALE GENOMIC DNA]</scope>
</reference>
<dbReference type="FunFam" id="3.20.20.140:FF:000174">
    <property type="entry name" value="Dihydropyrimidinase-related protein 2"/>
    <property type="match status" value="1"/>
</dbReference>
<dbReference type="AlphaFoldDB" id="A0A3P7J4V0"/>